<gene>
    <name evidence="7" type="ORF">BGW38_000258</name>
</gene>
<evidence type="ECO:0000256" key="4">
    <source>
        <dbReference type="ARBA" id="ARBA00023136"/>
    </source>
</evidence>
<comment type="caution">
    <text evidence="7">The sequence shown here is derived from an EMBL/GenBank/DDBJ whole genome shotgun (WGS) entry which is preliminary data.</text>
</comment>
<evidence type="ECO:0000313" key="7">
    <source>
        <dbReference type="EMBL" id="KAF9582399.1"/>
    </source>
</evidence>
<evidence type="ECO:0000259" key="6">
    <source>
        <dbReference type="PROSITE" id="PS51503"/>
    </source>
</evidence>
<evidence type="ECO:0000256" key="5">
    <source>
        <dbReference type="SAM" id="Phobius"/>
    </source>
</evidence>
<evidence type="ECO:0000256" key="3">
    <source>
        <dbReference type="ARBA" id="ARBA00022989"/>
    </source>
</evidence>
<keyword evidence="4 5" id="KW-0472">Membrane</keyword>
<evidence type="ECO:0000313" key="8">
    <source>
        <dbReference type="Proteomes" id="UP000780801"/>
    </source>
</evidence>
<sequence>MHRVGLTVAAFVGATFGVRTGRREFAQHMFRARVGFQFLTLAMLLGGGVFYDQKRKQERLELEQENRVALDVPASQKNV</sequence>
<dbReference type="AlphaFoldDB" id="A0A9P6KEC1"/>
<reference evidence="7" key="1">
    <citation type="journal article" date="2020" name="Fungal Divers.">
        <title>Resolving the Mortierellaceae phylogeny through synthesis of multi-gene phylogenetics and phylogenomics.</title>
        <authorList>
            <person name="Vandepol N."/>
            <person name="Liber J."/>
            <person name="Desiro A."/>
            <person name="Na H."/>
            <person name="Kennedy M."/>
            <person name="Barry K."/>
            <person name="Grigoriev I.V."/>
            <person name="Miller A.N."/>
            <person name="O'Donnell K."/>
            <person name="Stajich J.E."/>
            <person name="Bonito G."/>
        </authorList>
    </citation>
    <scope>NUCLEOTIDE SEQUENCE</scope>
    <source>
        <strain evidence="7">KOD1015</strain>
    </source>
</reference>
<organism evidence="7 8">
    <name type="scientific">Lunasporangiospora selenospora</name>
    <dbReference type="NCBI Taxonomy" id="979761"/>
    <lineage>
        <taxon>Eukaryota</taxon>
        <taxon>Fungi</taxon>
        <taxon>Fungi incertae sedis</taxon>
        <taxon>Mucoromycota</taxon>
        <taxon>Mortierellomycotina</taxon>
        <taxon>Mortierellomycetes</taxon>
        <taxon>Mortierellales</taxon>
        <taxon>Mortierellaceae</taxon>
        <taxon>Lunasporangiospora</taxon>
    </lineage>
</organism>
<protein>
    <recommendedName>
        <fullName evidence="6">HIG1 domain-containing protein</fullName>
    </recommendedName>
</protein>
<dbReference type="OrthoDB" id="6604018at2759"/>
<dbReference type="InterPro" id="IPR007667">
    <property type="entry name" value="Hypoxia_induced_domain"/>
</dbReference>
<evidence type="ECO:0000256" key="2">
    <source>
        <dbReference type="ARBA" id="ARBA00022692"/>
    </source>
</evidence>
<dbReference type="PROSITE" id="PS51503">
    <property type="entry name" value="HIG1"/>
    <property type="match status" value="1"/>
</dbReference>
<accession>A0A9P6KEC1</accession>
<dbReference type="EMBL" id="JAABOA010001066">
    <property type="protein sequence ID" value="KAF9582399.1"/>
    <property type="molecule type" value="Genomic_DNA"/>
</dbReference>
<dbReference type="GO" id="GO:0005739">
    <property type="term" value="C:mitochondrion"/>
    <property type="evidence" value="ECO:0007669"/>
    <property type="project" value="UniProtKB-SubCell"/>
</dbReference>
<evidence type="ECO:0000256" key="1">
    <source>
        <dbReference type="ARBA" id="ARBA00004173"/>
    </source>
</evidence>
<keyword evidence="8" id="KW-1185">Reference proteome</keyword>
<name>A0A9P6KEC1_9FUNG</name>
<keyword evidence="2 5" id="KW-0812">Transmembrane</keyword>
<feature type="transmembrane region" description="Helical" evidence="5">
    <location>
        <begin position="33"/>
        <end position="51"/>
    </location>
</feature>
<dbReference type="Proteomes" id="UP000780801">
    <property type="component" value="Unassembled WGS sequence"/>
</dbReference>
<dbReference type="Pfam" id="PF04588">
    <property type="entry name" value="HIG_1_N"/>
    <property type="match status" value="1"/>
</dbReference>
<comment type="subcellular location">
    <subcellularLocation>
        <location evidence="1">Mitochondrion</location>
    </subcellularLocation>
</comment>
<feature type="domain" description="HIG1" evidence="6">
    <location>
        <begin position="1"/>
        <end position="62"/>
    </location>
</feature>
<proteinExistence type="predicted"/>
<keyword evidence="3 5" id="KW-1133">Transmembrane helix</keyword>